<dbReference type="PANTHER" id="PTHR30290">
    <property type="entry name" value="PERIPLASMIC BINDING COMPONENT OF ABC TRANSPORTER"/>
    <property type="match status" value="1"/>
</dbReference>
<proteinExistence type="predicted"/>
<dbReference type="InterPro" id="IPR039424">
    <property type="entry name" value="SBP_5"/>
</dbReference>
<dbReference type="InterPro" id="IPR000914">
    <property type="entry name" value="SBP_5_dom"/>
</dbReference>
<dbReference type="SUPFAM" id="SSF53850">
    <property type="entry name" value="Periplasmic binding protein-like II"/>
    <property type="match status" value="1"/>
</dbReference>
<name>X1GFQ6_9ZZZZ</name>
<dbReference type="Gene3D" id="3.10.105.10">
    <property type="entry name" value="Dipeptide-binding Protein, Domain 3"/>
    <property type="match status" value="1"/>
</dbReference>
<dbReference type="GO" id="GO:0015833">
    <property type="term" value="P:peptide transport"/>
    <property type="evidence" value="ECO:0007669"/>
    <property type="project" value="TreeGrafter"/>
</dbReference>
<dbReference type="GO" id="GO:1904680">
    <property type="term" value="F:peptide transmembrane transporter activity"/>
    <property type="evidence" value="ECO:0007669"/>
    <property type="project" value="TreeGrafter"/>
</dbReference>
<dbReference type="PANTHER" id="PTHR30290:SF62">
    <property type="entry name" value="OLIGOPEPTIDE ABC TRANSPORTER, PERIPLASMIC OLIGOPEPTIDE-BINDING PROTEIN"/>
    <property type="match status" value="1"/>
</dbReference>
<organism evidence="2">
    <name type="scientific">marine sediment metagenome</name>
    <dbReference type="NCBI Taxonomy" id="412755"/>
    <lineage>
        <taxon>unclassified sequences</taxon>
        <taxon>metagenomes</taxon>
        <taxon>ecological metagenomes</taxon>
    </lineage>
</organism>
<evidence type="ECO:0000313" key="2">
    <source>
        <dbReference type="EMBL" id="GAH56022.1"/>
    </source>
</evidence>
<sequence length="231" mass="26677">ASFMEGTPYFSEKWEKAYAEYDPKRADTLLDEIGLNERSAEGFRLLSDGTPINLIVDVQPVPDWYKVCELVKDYWGAIGIQMTINHVSHQLITTRNFANLQQVRVFSGFPIFPTCCDEPVPASPWCYWAPEYGRWYETKGKAGEKPTGDIAKLQELWTEIKITPDERKRAQLIDEFIELHIKNIWIIGTVGKIPIPVVVKNNFRNVPEQRLIDDTLRTPKNADVEQFFIEQ</sequence>
<dbReference type="AlphaFoldDB" id="X1GFQ6"/>
<feature type="non-terminal residue" evidence="2">
    <location>
        <position position="1"/>
    </location>
</feature>
<gene>
    <name evidence="2" type="ORF">S03H2_38418</name>
</gene>
<evidence type="ECO:0000259" key="1">
    <source>
        <dbReference type="Pfam" id="PF00496"/>
    </source>
</evidence>
<protein>
    <recommendedName>
        <fullName evidence="1">Solute-binding protein family 5 domain-containing protein</fullName>
    </recommendedName>
</protein>
<comment type="caution">
    <text evidence="2">The sequence shown here is derived from an EMBL/GenBank/DDBJ whole genome shotgun (WGS) entry which is preliminary data.</text>
</comment>
<feature type="domain" description="Solute-binding protein family 5" evidence="1">
    <location>
        <begin position="6"/>
        <end position="90"/>
    </location>
</feature>
<reference evidence="2" key="1">
    <citation type="journal article" date="2014" name="Front. Microbiol.">
        <title>High frequency of phylogenetically diverse reductive dehalogenase-homologous genes in deep subseafloor sedimentary metagenomes.</title>
        <authorList>
            <person name="Kawai M."/>
            <person name="Futagami T."/>
            <person name="Toyoda A."/>
            <person name="Takaki Y."/>
            <person name="Nishi S."/>
            <person name="Hori S."/>
            <person name="Arai W."/>
            <person name="Tsubouchi T."/>
            <person name="Morono Y."/>
            <person name="Uchiyama I."/>
            <person name="Ito T."/>
            <person name="Fujiyama A."/>
            <person name="Inagaki F."/>
            <person name="Takami H."/>
        </authorList>
    </citation>
    <scope>NUCLEOTIDE SEQUENCE</scope>
    <source>
        <strain evidence="2">Expedition CK06-06</strain>
    </source>
</reference>
<dbReference type="EMBL" id="BARU01023684">
    <property type="protein sequence ID" value="GAH56022.1"/>
    <property type="molecule type" value="Genomic_DNA"/>
</dbReference>
<accession>X1GFQ6</accession>
<dbReference type="Pfam" id="PF00496">
    <property type="entry name" value="SBP_bac_5"/>
    <property type="match status" value="1"/>
</dbReference>